<accession>A0A5M8PXR7</accession>
<sequence length="261" mass="28098">MDWSFSYSTLTPIEAQWPSRQPHQVGGTVQTVGAPGGPQIYIKAALTALTSHFPSTNPSHTEPKPISAKHPHKPTPPAQSNHHGANPPTRPLHPLLQPVNSSPRPPPRPQHAKPPPRPPHPPTNPATTHLDPLPPIFPAPIGSTSNPTLMRNACVPYRCLSGRSLLSGGNGVVVSTANNVEVFSTYDRLFTILGLDPNDPYFAAKKAGFEALGVVLVVLVLLVAYVVVVCRVPLGKKTRGCAWRNVEGEVEEGTVMREEKK</sequence>
<dbReference type="GO" id="GO:0006098">
    <property type="term" value="P:pentose-phosphate shunt"/>
    <property type="evidence" value="ECO:0007669"/>
    <property type="project" value="UniProtKB-UniPathway"/>
</dbReference>
<dbReference type="UniPathway" id="UPA00115">
    <property type="reaction ID" value="UER00414"/>
</dbReference>
<evidence type="ECO:0000256" key="2">
    <source>
        <dbReference type="SAM" id="Phobius"/>
    </source>
</evidence>
<reference evidence="3 4" key="1">
    <citation type="submission" date="2019-09" db="EMBL/GenBank/DDBJ databases">
        <title>The hologenome of the rock-dwelling lichen Lasallia pustulata.</title>
        <authorList>
            <person name="Greshake Tzovaras B."/>
            <person name="Segers F."/>
            <person name="Bicker A."/>
            <person name="Dal Grande F."/>
            <person name="Otte J."/>
            <person name="Hankeln T."/>
            <person name="Schmitt I."/>
            <person name="Ebersberger I."/>
        </authorList>
    </citation>
    <scope>NUCLEOTIDE SEQUENCE [LARGE SCALE GENOMIC DNA]</scope>
    <source>
        <strain evidence="3">A1-1</strain>
    </source>
</reference>
<name>A0A5M8PXR7_9LECA</name>
<dbReference type="EMBL" id="VXIT01000002">
    <property type="protein sequence ID" value="KAA6414493.1"/>
    <property type="molecule type" value="Genomic_DNA"/>
</dbReference>
<organism evidence="3 4">
    <name type="scientific">Lasallia pustulata</name>
    <dbReference type="NCBI Taxonomy" id="136370"/>
    <lineage>
        <taxon>Eukaryota</taxon>
        <taxon>Fungi</taxon>
        <taxon>Dikarya</taxon>
        <taxon>Ascomycota</taxon>
        <taxon>Pezizomycotina</taxon>
        <taxon>Lecanoromycetes</taxon>
        <taxon>OSLEUM clade</taxon>
        <taxon>Umbilicariomycetidae</taxon>
        <taxon>Umbilicariales</taxon>
        <taxon>Umbilicariaceae</taxon>
        <taxon>Lasallia</taxon>
    </lineage>
</organism>
<feature type="transmembrane region" description="Helical" evidence="2">
    <location>
        <begin position="211"/>
        <end position="234"/>
    </location>
</feature>
<dbReference type="PROSITE" id="PS01054">
    <property type="entry name" value="TRANSALDOLASE_1"/>
    <property type="match status" value="1"/>
</dbReference>
<feature type="compositionally biased region" description="Pro residues" evidence="1">
    <location>
        <begin position="103"/>
        <end position="124"/>
    </location>
</feature>
<protein>
    <submittedName>
        <fullName evidence="3">Uncharacterized protein</fullName>
    </submittedName>
</protein>
<keyword evidence="2" id="KW-1133">Transmembrane helix</keyword>
<dbReference type="Proteomes" id="UP000324767">
    <property type="component" value="Unassembled WGS sequence"/>
</dbReference>
<keyword evidence="2" id="KW-0812">Transmembrane</keyword>
<evidence type="ECO:0000313" key="4">
    <source>
        <dbReference type="Proteomes" id="UP000324767"/>
    </source>
</evidence>
<evidence type="ECO:0000256" key="1">
    <source>
        <dbReference type="SAM" id="MobiDB-lite"/>
    </source>
</evidence>
<comment type="caution">
    <text evidence="3">The sequence shown here is derived from an EMBL/GenBank/DDBJ whole genome shotgun (WGS) entry which is preliminary data.</text>
</comment>
<evidence type="ECO:0000313" key="3">
    <source>
        <dbReference type="EMBL" id="KAA6414493.1"/>
    </source>
</evidence>
<dbReference type="InterPro" id="IPR018225">
    <property type="entry name" value="Transaldolase_AS"/>
</dbReference>
<dbReference type="AlphaFoldDB" id="A0A5M8PXR7"/>
<keyword evidence="2" id="KW-0472">Membrane</keyword>
<feature type="region of interest" description="Disordered" evidence="1">
    <location>
        <begin position="52"/>
        <end position="135"/>
    </location>
</feature>
<proteinExistence type="predicted"/>
<gene>
    <name evidence="3" type="ORF">FRX48_01242</name>
</gene>
<dbReference type="GO" id="GO:0005975">
    <property type="term" value="P:carbohydrate metabolic process"/>
    <property type="evidence" value="ECO:0007669"/>
    <property type="project" value="InterPro"/>
</dbReference>